<dbReference type="InterPro" id="IPR050213">
    <property type="entry name" value="GST_superfamily"/>
</dbReference>
<protein>
    <submittedName>
        <fullName evidence="4">Probable glutathione S-transferase 5</fullName>
    </submittedName>
</protein>
<dbReference type="SUPFAM" id="SSF52833">
    <property type="entry name" value="Thioredoxin-like"/>
    <property type="match status" value="1"/>
</dbReference>
<evidence type="ECO:0000256" key="1">
    <source>
        <dbReference type="SAM" id="Phobius"/>
    </source>
</evidence>
<dbReference type="CDD" id="cd03039">
    <property type="entry name" value="GST_N_Sigma_like"/>
    <property type="match status" value="1"/>
</dbReference>
<reference evidence="4" key="1">
    <citation type="submission" date="2025-08" db="UniProtKB">
        <authorList>
            <consortium name="RefSeq"/>
        </authorList>
    </citation>
    <scope>IDENTIFICATION</scope>
</reference>
<feature type="domain" description="GST N-terminal" evidence="2">
    <location>
        <begin position="6"/>
        <end position="110"/>
    </location>
</feature>
<evidence type="ECO:0000313" key="3">
    <source>
        <dbReference type="Proteomes" id="UP000694888"/>
    </source>
</evidence>
<evidence type="ECO:0000259" key="2">
    <source>
        <dbReference type="PROSITE" id="PS50404"/>
    </source>
</evidence>
<keyword evidence="3" id="KW-1185">Reference proteome</keyword>
<organism evidence="3 4">
    <name type="scientific">Aplysia californica</name>
    <name type="common">California sea hare</name>
    <dbReference type="NCBI Taxonomy" id="6500"/>
    <lineage>
        <taxon>Eukaryota</taxon>
        <taxon>Metazoa</taxon>
        <taxon>Spiralia</taxon>
        <taxon>Lophotrochozoa</taxon>
        <taxon>Mollusca</taxon>
        <taxon>Gastropoda</taxon>
        <taxon>Heterobranchia</taxon>
        <taxon>Euthyneura</taxon>
        <taxon>Tectipleura</taxon>
        <taxon>Aplysiida</taxon>
        <taxon>Aplysioidea</taxon>
        <taxon>Aplysiidae</taxon>
        <taxon>Aplysia</taxon>
    </lineage>
</organism>
<dbReference type="InterPro" id="IPR004045">
    <property type="entry name" value="Glutathione_S-Trfase_N"/>
</dbReference>
<keyword evidence="1" id="KW-0472">Membrane</keyword>
<feature type="transmembrane region" description="Helical" evidence="1">
    <location>
        <begin position="54"/>
        <end position="72"/>
    </location>
</feature>
<accession>A0ABM1VXV2</accession>
<keyword evidence="1" id="KW-0812">Transmembrane</keyword>
<dbReference type="PROSITE" id="PS50404">
    <property type="entry name" value="GST_NTER"/>
    <property type="match status" value="1"/>
</dbReference>
<dbReference type="Gene3D" id="1.20.1050.130">
    <property type="match status" value="1"/>
</dbReference>
<dbReference type="PANTHER" id="PTHR11571:SF150">
    <property type="entry name" value="GLUTATHIONE S-TRANSFERASE"/>
    <property type="match status" value="1"/>
</dbReference>
<evidence type="ECO:0000313" key="4">
    <source>
        <dbReference type="RefSeq" id="XP_035827245.1"/>
    </source>
</evidence>
<name>A0ABM1VXV2_APLCA</name>
<dbReference type="RefSeq" id="XP_035827245.1">
    <property type="nucleotide sequence ID" value="XM_035971352.1"/>
</dbReference>
<dbReference type="GeneID" id="101859586"/>
<dbReference type="Proteomes" id="UP000694888">
    <property type="component" value="Unplaced"/>
</dbReference>
<dbReference type="InterPro" id="IPR036249">
    <property type="entry name" value="Thioredoxin-like_sf"/>
</dbReference>
<dbReference type="PANTHER" id="PTHR11571">
    <property type="entry name" value="GLUTATHIONE S-TRANSFERASE"/>
    <property type="match status" value="1"/>
</dbReference>
<gene>
    <name evidence="4" type="primary">LOC101859586</name>
</gene>
<proteinExistence type="predicted"/>
<sequence length="116" mass="13586">MRMATHPYTFLYFDAMGRGEFIRLVFAAAEVPFEDIRFTHQQWPKYKKRNKIKLYLNKLNSCCYLVYMIYFYDTAVAPFGQVPYLEAAGKRYGQSVAIATYLAREFGKLVLSIVQL</sequence>
<keyword evidence="1" id="KW-1133">Transmembrane helix</keyword>